<organism evidence="2 3">
    <name type="scientific">Rotaria socialis</name>
    <dbReference type="NCBI Taxonomy" id="392032"/>
    <lineage>
        <taxon>Eukaryota</taxon>
        <taxon>Metazoa</taxon>
        <taxon>Spiralia</taxon>
        <taxon>Gnathifera</taxon>
        <taxon>Rotifera</taxon>
        <taxon>Eurotatoria</taxon>
        <taxon>Bdelloidea</taxon>
        <taxon>Philodinida</taxon>
        <taxon>Philodinidae</taxon>
        <taxon>Rotaria</taxon>
    </lineage>
</organism>
<sequence>MASCTIVSSEDFASALVKFRVPFRGDKKNEDCLSRIILVIDRSGSMAGGPWKQVQAAVQAIDEMNQKLSRDANLEPIVITYNNTVSITNLASIAKTKADGSTDFVKVFQQVQKTVKEIGVDKRIVIMFMTDGCDSCNSPNAIIDAQTKLQMFFKKSNLNCVVHVIGYSKDHDLNMMNTLKSLGTTEGVYRYAEGSKGLDEKFRELFEFADLTVEFSIKLPNVQQPIKITGEMVDSDHIESECWLSLSENIKQPIEIAIGNNKYSVVPMLTEPDTMFILKSLSKRTSDVKTQKQLDQIQSELQQVKMFGSGVGGTKADRQLAMELRGELQTRLDALHSIMADIARGTLNQTAALAKMNDLRYADKFSKSSRQRRMDQRAIRNQANLQLIDIKLKELKFKEETAFTNVDLTTFTCCLTLNTCRDMMMDSEDDVMGVGLVVERQEHVVDAPTLISVKDVSVTILSRSACDDAIKMKLNIADAARVHGGFVPSKSAAPTTSTTRTQNKANNTQSEFTRGVAAEPINTFLPLYICDAHFERVQIMLEPILGYLFTLDITGYKSDQLLGLFSILGQIMNASPRNGSEREEMILYEFTRLCHAFLPRTLEYLGEENDVLKKFMAGPTGRSKAHIQNLMTLFGYIHALGIETIDESLRYAIVEELYRRHFSYIYHGTSENVISEHVQTLLYGEDDDDDDDKNNETKTEVDELCYVKSKNDKTNDGHFAQHARAVLKKNEINHKIPTEKIDIQYEIPERQINSMNNKIRSKMVELLSGFSTKPVQHVLDRLGIRMMDISNEHECILLRSMLVQCLRFYSNESINGAVLNKTFFNVRTDHEHVLTVAHEEFDANRQNLTTNKIEQIRVLELAHVRTDYEHVLTVAHEEFDANRQNLTTNKIEQIRVLELARRAVLTNDIGVYLGRMMVYAPTRGGKIFDTILSLLLDRSQKQVPLLAEKISIIFTGRYKEHRDAEKEFHVLSNGLAWFPDRSIINRVREALGEDQWNDLDQLMRGRTCGHVYRLSDIPNRHGYHNSHPNPNLVVQWAS</sequence>
<evidence type="ECO:0008006" key="4">
    <source>
        <dbReference type="Google" id="ProtNLM"/>
    </source>
</evidence>
<accession>A0A817PXP7</accession>
<comment type="caution">
    <text evidence="2">The sequence shown here is derived from an EMBL/GenBank/DDBJ whole genome shotgun (WGS) entry which is preliminary data.</text>
</comment>
<dbReference type="InterPro" id="IPR036465">
    <property type="entry name" value="vWFA_dom_sf"/>
</dbReference>
<dbReference type="Gene3D" id="3.40.50.410">
    <property type="entry name" value="von Willebrand factor, type A domain"/>
    <property type="match status" value="1"/>
</dbReference>
<evidence type="ECO:0000256" key="1">
    <source>
        <dbReference type="SAM" id="MobiDB-lite"/>
    </source>
</evidence>
<proteinExistence type="predicted"/>
<dbReference type="SUPFAM" id="SSF53300">
    <property type="entry name" value="vWA-like"/>
    <property type="match status" value="1"/>
</dbReference>
<dbReference type="CDD" id="cd00198">
    <property type="entry name" value="vWFA"/>
    <property type="match status" value="1"/>
</dbReference>
<evidence type="ECO:0000313" key="3">
    <source>
        <dbReference type="Proteomes" id="UP000663825"/>
    </source>
</evidence>
<name>A0A817PXP7_9BILA</name>
<protein>
    <recommendedName>
        <fullName evidence="4">VWFA domain-containing protein</fullName>
    </recommendedName>
</protein>
<dbReference type="EMBL" id="CAJNXB010001597">
    <property type="protein sequence ID" value="CAF3181614.1"/>
    <property type="molecule type" value="Genomic_DNA"/>
</dbReference>
<gene>
    <name evidence="2" type="ORF">TIS948_LOCUS11383</name>
</gene>
<dbReference type="Proteomes" id="UP000663825">
    <property type="component" value="Unassembled WGS sequence"/>
</dbReference>
<reference evidence="2" key="1">
    <citation type="submission" date="2021-02" db="EMBL/GenBank/DDBJ databases">
        <authorList>
            <person name="Nowell W R."/>
        </authorList>
    </citation>
    <scope>NUCLEOTIDE SEQUENCE</scope>
</reference>
<dbReference type="AlphaFoldDB" id="A0A817PXP7"/>
<dbReference type="OrthoDB" id="10006997at2759"/>
<evidence type="ECO:0000313" key="2">
    <source>
        <dbReference type="EMBL" id="CAF3181614.1"/>
    </source>
</evidence>
<feature type="region of interest" description="Disordered" evidence="1">
    <location>
        <begin position="488"/>
        <end position="510"/>
    </location>
</feature>